<feature type="non-terminal residue" evidence="1">
    <location>
        <position position="52"/>
    </location>
</feature>
<gene>
    <name evidence="1" type="primary">ORF153274</name>
</gene>
<dbReference type="EMBL" id="HACG01039488">
    <property type="protein sequence ID" value="CEK86353.1"/>
    <property type="molecule type" value="Transcribed_RNA"/>
</dbReference>
<accession>A0A0B7B001</accession>
<evidence type="ECO:0000313" key="1">
    <source>
        <dbReference type="EMBL" id="CEK86353.1"/>
    </source>
</evidence>
<proteinExistence type="predicted"/>
<protein>
    <submittedName>
        <fullName evidence="1">Uncharacterized protein</fullName>
    </submittedName>
</protein>
<reference evidence="1" key="1">
    <citation type="submission" date="2014-12" db="EMBL/GenBank/DDBJ databases">
        <title>Insight into the proteome of Arion vulgaris.</title>
        <authorList>
            <person name="Aradska J."/>
            <person name="Bulat T."/>
            <person name="Smidak R."/>
            <person name="Sarate P."/>
            <person name="Gangsoo J."/>
            <person name="Sialana F."/>
            <person name="Bilban M."/>
            <person name="Lubec G."/>
        </authorList>
    </citation>
    <scope>NUCLEOTIDE SEQUENCE</scope>
    <source>
        <tissue evidence="1">Skin</tissue>
    </source>
</reference>
<name>A0A0B7B001_9EUPU</name>
<organism evidence="1">
    <name type="scientific">Arion vulgaris</name>
    <dbReference type="NCBI Taxonomy" id="1028688"/>
    <lineage>
        <taxon>Eukaryota</taxon>
        <taxon>Metazoa</taxon>
        <taxon>Spiralia</taxon>
        <taxon>Lophotrochozoa</taxon>
        <taxon>Mollusca</taxon>
        <taxon>Gastropoda</taxon>
        <taxon>Heterobranchia</taxon>
        <taxon>Euthyneura</taxon>
        <taxon>Panpulmonata</taxon>
        <taxon>Eupulmonata</taxon>
        <taxon>Stylommatophora</taxon>
        <taxon>Helicina</taxon>
        <taxon>Arionoidea</taxon>
        <taxon>Arionidae</taxon>
        <taxon>Arion</taxon>
    </lineage>
</organism>
<sequence>MEARILFKVNYKWEWNCKTGNNYPQVSILKLKTEPYKPPALDCTRHCRLQVT</sequence>
<dbReference type="AlphaFoldDB" id="A0A0B7B001"/>